<evidence type="ECO:0000313" key="2">
    <source>
        <dbReference type="Proteomes" id="UP001140087"/>
    </source>
</evidence>
<gene>
    <name evidence="1" type="ORF">H4R21_000533</name>
</gene>
<dbReference type="EMBL" id="JANBUN010000068">
    <property type="protein sequence ID" value="KAJ2807306.1"/>
    <property type="molecule type" value="Genomic_DNA"/>
</dbReference>
<keyword evidence="2" id="KW-1185">Reference proteome</keyword>
<dbReference type="Proteomes" id="UP001140087">
    <property type="component" value="Unassembled WGS sequence"/>
</dbReference>
<comment type="caution">
    <text evidence="1">The sequence shown here is derived from an EMBL/GenBank/DDBJ whole genome shotgun (WGS) entry which is preliminary data.</text>
</comment>
<sequence>MKAVALTAALGVLARAAAAADACNGYSELCGRAYSEVAYATTHNSYAVGDNIAANQNKNIRQQLDDGVRGFMLDLHKLDSGSSAEPYLCHTSCTLLNAGKLVDALGDFRTYLAANPREVVTIYIENAQPFGAADIAKAFTDARLDAYAYAPSGGNTTWPTLGSMVSSGKRLVVFSDRGADASVAPWILDENSHSVQTSYTVAEGRSFDCQPLRAVRPLWVMNHFVYTNLTLGIANFDRPAPDAAASVNTESSIESQAALCQSAGHRPNFVTVDYYDVGEVFRAVAGINKVAYKPTATNTFGSGDAGRTATSRSAAPLSVASACALLLPLLVAAV</sequence>
<accession>A0ACC1LEU4</accession>
<organism evidence="1 2">
    <name type="scientific">Coemansia helicoidea</name>
    <dbReference type="NCBI Taxonomy" id="1286919"/>
    <lineage>
        <taxon>Eukaryota</taxon>
        <taxon>Fungi</taxon>
        <taxon>Fungi incertae sedis</taxon>
        <taxon>Zoopagomycota</taxon>
        <taxon>Kickxellomycotina</taxon>
        <taxon>Kickxellomycetes</taxon>
        <taxon>Kickxellales</taxon>
        <taxon>Kickxellaceae</taxon>
        <taxon>Coemansia</taxon>
    </lineage>
</organism>
<evidence type="ECO:0000313" key="1">
    <source>
        <dbReference type="EMBL" id="KAJ2807306.1"/>
    </source>
</evidence>
<proteinExistence type="predicted"/>
<reference evidence="1" key="1">
    <citation type="submission" date="2022-07" db="EMBL/GenBank/DDBJ databases">
        <title>Phylogenomic reconstructions and comparative analyses of Kickxellomycotina fungi.</title>
        <authorList>
            <person name="Reynolds N.K."/>
            <person name="Stajich J.E."/>
            <person name="Barry K."/>
            <person name="Grigoriev I.V."/>
            <person name="Crous P."/>
            <person name="Smith M.E."/>
        </authorList>
    </citation>
    <scope>NUCLEOTIDE SEQUENCE</scope>
    <source>
        <strain evidence="1">BCRC 34780</strain>
    </source>
</reference>
<name>A0ACC1LEU4_9FUNG</name>
<protein>
    <submittedName>
        <fullName evidence="1">Uncharacterized protein</fullName>
    </submittedName>
</protein>